<keyword evidence="2" id="KW-0812">Transmembrane</keyword>
<feature type="region of interest" description="Disordered" evidence="1">
    <location>
        <begin position="29"/>
        <end position="93"/>
    </location>
</feature>
<reference evidence="3" key="1">
    <citation type="thesis" date="2021" institute="BYU ScholarsArchive" country="Provo, UT, USA">
        <title>Applications of and Algorithms for Genome Assembly and Genomic Analyses with an Emphasis on Marine Teleosts.</title>
        <authorList>
            <person name="Pickett B.D."/>
        </authorList>
    </citation>
    <scope>NUCLEOTIDE SEQUENCE</scope>
    <source>
        <strain evidence="3">HI-2016</strain>
    </source>
</reference>
<feature type="compositionally biased region" description="Low complexity" evidence="1">
    <location>
        <begin position="56"/>
        <end position="93"/>
    </location>
</feature>
<keyword evidence="2" id="KW-0472">Membrane</keyword>
<name>A0A8T2NR84_9TELE</name>
<dbReference type="AlphaFoldDB" id="A0A8T2NR84"/>
<evidence type="ECO:0000256" key="1">
    <source>
        <dbReference type="SAM" id="MobiDB-lite"/>
    </source>
</evidence>
<protein>
    <submittedName>
        <fullName evidence="3">Uncharacterized protein</fullName>
    </submittedName>
</protein>
<keyword evidence="4" id="KW-1185">Reference proteome</keyword>
<evidence type="ECO:0000256" key="2">
    <source>
        <dbReference type="SAM" id="Phobius"/>
    </source>
</evidence>
<proteinExistence type="predicted"/>
<evidence type="ECO:0000313" key="4">
    <source>
        <dbReference type="Proteomes" id="UP000824540"/>
    </source>
</evidence>
<keyword evidence="2" id="KW-1133">Transmembrane helix</keyword>
<accession>A0A8T2NR84</accession>
<organism evidence="3 4">
    <name type="scientific">Albula glossodonta</name>
    <name type="common">roundjaw bonefish</name>
    <dbReference type="NCBI Taxonomy" id="121402"/>
    <lineage>
        <taxon>Eukaryota</taxon>
        <taxon>Metazoa</taxon>
        <taxon>Chordata</taxon>
        <taxon>Craniata</taxon>
        <taxon>Vertebrata</taxon>
        <taxon>Euteleostomi</taxon>
        <taxon>Actinopterygii</taxon>
        <taxon>Neopterygii</taxon>
        <taxon>Teleostei</taxon>
        <taxon>Albuliformes</taxon>
        <taxon>Albulidae</taxon>
        <taxon>Albula</taxon>
    </lineage>
</organism>
<sequence>MVLVSAISRSMVRLSRSASARMSITCCLSRKPRERKRPSGEYSERVGVRQRTLRTSSGSLSPPMGPSRLRWGGRESSSLSRRPPSLSASLSRSRGLPRIPSRAAFSSSCRASVLPLSALWRLLSCEPALYLSLLSSPVGQAPPEQLRLILHKLQLLPKLRDGLALLAAGGTACRASKFLPPQVLQLRLQAPVLHLQLHDLAAQDVGLLLHQAQAELELGLAGGRGSAGLALGQWAVQVTIETAVLLQLMLQAVLLLVDLRHLLPHQGGLLLDESQLAFQVFVLLLLLVLQGLLGHLHLDQLLPQLLVLVLRLGAFLLHVLQLMVQSDGHILGHLGATQRSLSSHTLPRPNQDDHGTFKSCSRLRNSSPSISPVCAYRSRFLSAFRKRYCRIRQFLLARSSSRRMSCSWQASSSLSSCRVTGSAEIPSGDSSCSGSGSGSVAGALGVLLAAASPPFGFFVFPLEDFDALPG</sequence>
<dbReference type="EMBL" id="JAFBMS010000026">
    <property type="protein sequence ID" value="KAG9342729.1"/>
    <property type="molecule type" value="Genomic_DNA"/>
</dbReference>
<gene>
    <name evidence="3" type="ORF">JZ751_015591</name>
</gene>
<comment type="caution">
    <text evidence="3">The sequence shown here is derived from an EMBL/GenBank/DDBJ whole genome shotgun (WGS) entry which is preliminary data.</text>
</comment>
<dbReference type="Proteomes" id="UP000824540">
    <property type="component" value="Unassembled WGS sequence"/>
</dbReference>
<feature type="transmembrane region" description="Helical" evidence="2">
    <location>
        <begin position="305"/>
        <end position="324"/>
    </location>
</feature>
<feature type="transmembrane region" description="Helical" evidence="2">
    <location>
        <begin position="276"/>
        <end position="293"/>
    </location>
</feature>
<feature type="compositionally biased region" description="Basic and acidic residues" evidence="1">
    <location>
        <begin position="37"/>
        <end position="47"/>
    </location>
</feature>
<evidence type="ECO:0000313" key="3">
    <source>
        <dbReference type="EMBL" id="KAG9342729.1"/>
    </source>
</evidence>